<dbReference type="GO" id="GO:0000976">
    <property type="term" value="F:transcription cis-regulatory region binding"/>
    <property type="evidence" value="ECO:0007669"/>
    <property type="project" value="TreeGrafter"/>
</dbReference>
<proteinExistence type="predicted"/>
<evidence type="ECO:0000313" key="1">
    <source>
        <dbReference type="EMBL" id="MPM66117.1"/>
    </source>
</evidence>
<dbReference type="CDD" id="cd07153">
    <property type="entry name" value="Fur_like"/>
    <property type="match status" value="1"/>
</dbReference>
<gene>
    <name evidence="1" type="ORF">SDC9_113024</name>
</gene>
<accession>A0A645BLK8</accession>
<dbReference type="InterPro" id="IPR036390">
    <property type="entry name" value="WH_DNA-bd_sf"/>
</dbReference>
<dbReference type="GO" id="GO:0008270">
    <property type="term" value="F:zinc ion binding"/>
    <property type="evidence" value="ECO:0007669"/>
    <property type="project" value="TreeGrafter"/>
</dbReference>
<dbReference type="PANTHER" id="PTHR33202">
    <property type="entry name" value="ZINC UPTAKE REGULATION PROTEIN"/>
    <property type="match status" value="1"/>
</dbReference>
<comment type="caution">
    <text evidence="1">The sequence shown here is derived from an EMBL/GenBank/DDBJ whole genome shotgun (WGS) entry which is preliminary data.</text>
</comment>
<dbReference type="EMBL" id="VSSQ01020897">
    <property type="protein sequence ID" value="MPM66117.1"/>
    <property type="molecule type" value="Genomic_DNA"/>
</dbReference>
<dbReference type="Pfam" id="PF01475">
    <property type="entry name" value="FUR"/>
    <property type="match status" value="1"/>
</dbReference>
<reference evidence="1" key="1">
    <citation type="submission" date="2019-08" db="EMBL/GenBank/DDBJ databases">
        <authorList>
            <person name="Kucharzyk K."/>
            <person name="Murdoch R.W."/>
            <person name="Higgins S."/>
            <person name="Loffler F."/>
        </authorList>
    </citation>
    <scope>NUCLEOTIDE SEQUENCE</scope>
</reference>
<organism evidence="1">
    <name type="scientific">bioreactor metagenome</name>
    <dbReference type="NCBI Taxonomy" id="1076179"/>
    <lineage>
        <taxon>unclassified sequences</taxon>
        <taxon>metagenomes</taxon>
        <taxon>ecological metagenomes</taxon>
    </lineage>
</organism>
<dbReference type="AlphaFoldDB" id="A0A645BLK8"/>
<dbReference type="InterPro" id="IPR036388">
    <property type="entry name" value="WH-like_DNA-bd_sf"/>
</dbReference>
<evidence type="ECO:0008006" key="2">
    <source>
        <dbReference type="Google" id="ProtNLM"/>
    </source>
</evidence>
<dbReference type="Gene3D" id="1.10.10.10">
    <property type="entry name" value="Winged helix-like DNA-binding domain superfamily/Winged helix DNA-binding domain"/>
    <property type="match status" value="1"/>
</dbReference>
<sequence length="120" mass="13823">MLEAIYTLRNHPTAEQIIDFIHHKYPSIAIGTVYKTLDTFVKYGVINKVPTEGEAMRYDGVLKHHHHLHNEGNNEIQDYINEELDEILKAYFEENAIEGYKINSITLHISGKSVNKNSNN</sequence>
<dbReference type="SUPFAM" id="SSF46785">
    <property type="entry name" value="Winged helix' DNA-binding domain"/>
    <property type="match status" value="1"/>
</dbReference>
<protein>
    <recommendedName>
        <fullName evidence="2">Peroxide operon regulator</fullName>
    </recommendedName>
</protein>
<name>A0A645BLK8_9ZZZZ</name>
<dbReference type="InterPro" id="IPR002481">
    <property type="entry name" value="FUR"/>
</dbReference>
<dbReference type="GO" id="GO:0045892">
    <property type="term" value="P:negative regulation of DNA-templated transcription"/>
    <property type="evidence" value="ECO:0007669"/>
    <property type="project" value="TreeGrafter"/>
</dbReference>
<dbReference type="GO" id="GO:1900376">
    <property type="term" value="P:regulation of secondary metabolite biosynthetic process"/>
    <property type="evidence" value="ECO:0007669"/>
    <property type="project" value="TreeGrafter"/>
</dbReference>
<dbReference type="GO" id="GO:0003700">
    <property type="term" value="F:DNA-binding transcription factor activity"/>
    <property type="evidence" value="ECO:0007669"/>
    <property type="project" value="InterPro"/>
</dbReference>
<dbReference type="PANTHER" id="PTHR33202:SF7">
    <property type="entry name" value="FERRIC UPTAKE REGULATION PROTEIN"/>
    <property type="match status" value="1"/>
</dbReference>